<feature type="transmembrane region" description="Helical" evidence="10">
    <location>
        <begin position="236"/>
        <end position="261"/>
    </location>
</feature>
<dbReference type="AlphaFoldDB" id="A7NIP5"/>
<dbReference type="InterPro" id="IPR003439">
    <property type="entry name" value="ABC_transporter-like_ATP-bd"/>
</dbReference>
<evidence type="ECO:0000256" key="4">
    <source>
        <dbReference type="ARBA" id="ARBA00022692"/>
    </source>
</evidence>
<gene>
    <name evidence="13" type="ordered locus">Rcas_1251</name>
</gene>
<dbReference type="HOGENOM" id="CLU_000604_84_6_0"/>
<dbReference type="FunFam" id="3.40.50.300:FF:000221">
    <property type="entry name" value="Multidrug ABC transporter ATP-binding protein"/>
    <property type="match status" value="1"/>
</dbReference>
<keyword evidence="14" id="KW-1185">Reference proteome</keyword>
<dbReference type="GO" id="GO:0005886">
    <property type="term" value="C:plasma membrane"/>
    <property type="evidence" value="ECO:0007669"/>
    <property type="project" value="UniProtKB-SubCell"/>
</dbReference>
<keyword evidence="5" id="KW-0547">Nucleotide-binding</keyword>
<dbReference type="PROSITE" id="PS50893">
    <property type="entry name" value="ABC_TRANSPORTER_2"/>
    <property type="match status" value="1"/>
</dbReference>
<dbReference type="Gene3D" id="1.20.1560.10">
    <property type="entry name" value="ABC transporter type 1, transmembrane domain"/>
    <property type="match status" value="1"/>
</dbReference>
<dbReference type="PANTHER" id="PTHR43394:SF1">
    <property type="entry name" value="ATP-BINDING CASSETTE SUB-FAMILY B MEMBER 10, MITOCHONDRIAL"/>
    <property type="match status" value="1"/>
</dbReference>
<keyword evidence="8 10" id="KW-0472">Membrane</keyword>
<dbReference type="SMART" id="SM00382">
    <property type="entry name" value="AAA"/>
    <property type="match status" value="1"/>
</dbReference>
<dbReference type="InterPro" id="IPR003593">
    <property type="entry name" value="AAA+_ATPase"/>
</dbReference>
<feature type="transmembrane region" description="Helical" evidence="10">
    <location>
        <begin position="129"/>
        <end position="152"/>
    </location>
</feature>
<comment type="subcellular location">
    <subcellularLocation>
        <location evidence="1">Cell membrane</location>
        <topology evidence="1">Multi-pass membrane protein</topology>
    </subcellularLocation>
</comment>
<dbReference type="GO" id="GO:0005524">
    <property type="term" value="F:ATP binding"/>
    <property type="evidence" value="ECO:0007669"/>
    <property type="project" value="UniProtKB-KW"/>
</dbReference>
<organism evidence="13 14">
    <name type="scientific">Roseiflexus castenholzii (strain DSM 13941 / HLO8)</name>
    <dbReference type="NCBI Taxonomy" id="383372"/>
    <lineage>
        <taxon>Bacteria</taxon>
        <taxon>Bacillati</taxon>
        <taxon>Chloroflexota</taxon>
        <taxon>Chloroflexia</taxon>
        <taxon>Chloroflexales</taxon>
        <taxon>Roseiflexineae</taxon>
        <taxon>Roseiflexaceae</taxon>
        <taxon>Roseiflexus</taxon>
    </lineage>
</organism>
<dbReference type="InterPro" id="IPR036640">
    <property type="entry name" value="ABC1_TM_sf"/>
</dbReference>
<dbReference type="KEGG" id="rca:Rcas_1251"/>
<keyword evidence="6" id="KW-0067">ATP-binding</keyword>
<dbReference type="Gene3D" id="3.40.50.300">
    <property type="entry name" value="P-loop containing nucleotide triphosphate hydrolases"/>
    <property type="match status" value="1"/>
</dbReference>
<evidence type="ECO:0000256" key="5">
    <source>
        <dbReference type="ARBA" id="ARBA00022741"/>
    </source>
</evidence>
<dbReference type="RefSeq" id="WP_012119778.1">
    <property type="nucleotide sequence ID" value="NC_009767.1"/>
</dbReference>
<evidence type="ECO:0000313" key="13">
    <source>
        <dbReference type="EMBL" id="ABU57348.1"/>
    </source>
</evidence>
<reference evidence="13 14" key="1">
    <citation type="submission" date="2007-08" db="EMBL/GenBank/DDBJ databases">
        <title>Complete sequence of Roseiflexus castenholzii DSM 13941.</title>
        <authorList>
            <consortium name="US DOE Joint Genome Institute"/>
            <person name="Copeland A."/>
            <person name="Lucas S."/>
            <person name="Lapidus A."/>
            <person name="Barry K."/>
            <person name="Glavina del Rio T."/>
            <person name="Dalin E."/>
            <person name="Tice H."/>
            <person name="Pitluck S."/>
            <person name="Thompson L.S."/>
            <person name="Brettin T."/>
            <person name="Bruce D."/>
            <person name="Detter J.C."/>
            <person name="Han C."/>
            <person name="Tapia R."/>
            <person name="Schmutz J."/>
            <person name="Larimer F."/>
            <person name="Land M."/>
            <person name="Hauser L."/>
            <person name="Kyrpides N."/>
            <person name="Mikhailova N."/>
            <person name="Bryant D.A."/>
            <person name="Hanada S."/>
            <person name="Tsukatani Y."/>
            <person name="Richardson P."/>
        </authorList>
    </citation>
    <scope>NUCLEOTIDE SEQUENCE [LARGE SCALE GENOMIC DNA]</scope>
    <source>
        <strain evidence="14">DSM 13941 / HLO8</strain>
    </source>
</reference>
<evidence type="ECO:0000259" key="11">
    <source>
        <dbReference type="PROSITE" id="PS50893"/>
    </source>
</evidence>
<dbReference type="GO" id="GO:0015421">
    <property type="term" value="F:ABC-type oligopeptide transporter activity"/>
    <property type="evidence" value="ECO:0007669"/>
    <property type="project" value="TreeGrafter"/>
</dbReference>
<feature type="region of interest" description="Disordered" evidence="9">
    <location>
        <begin position="350"/>
        <end position="372"/>
    </location>
</feature>
<keyword evidence="2" id="KW-0813">Transport</keyword>
<evidence type="ECO:0000256" key="10">
    <source>
        <dbReference type="SAM" id="Phobius"/>
    </source>
</evidence>
<dbReference type="PANTHER" id="PTHR43394">
    <property type="entry name" value="ATP-DEPENDENT PERMEASE MDL1, MITOCHONDRIAL"/>
    <property type="match status" value="1"/>
</dbReference>
<dbReference type="InterPro" id="IPR027417">
    <property type="entry name" value="P-loop_NTPase"/>
</dbReference>
<name>A7NIP5_ROSCS</name>
<accession>A7NIP5</accession>
<sequence length="607" mass="66668">MDQFHRLWPFVRRYRRRLLIGALCAMAATAVAAMIPQIVRFAVDDLNTRGVVIERLLQYGGLLLLAALVEGLLRYGQRTQIIGTSHLIDFDMREALFARLLTLDQGFFTTMHTGDLMTRVTNDLSAVRMFLGPGISNLLGSTLLLLTAATLMFLTNPALAAIVVLLLPMAAVLFVVIGGRMRAIFRKVQDQFGEISTRAQENFSGIRTIKAYAQEDAEIRVFRQANERYRALNLRYVLLSGMLWPIIGLMLGTIGAFVLLIGGRMVAAGEMTVGELVLFNAYLAQLAWPVIALGWTVDLYQQGAASLVRIGEVLQRRSAIASPPDAPRDFVVRGEVEFRNVGLRFAHSQHTNGNASGHHANAPSTSGKPAASGAPEWVLRHISFRIPQGGSLGIVGATGAGKTTLVNLLARVRDPDEGQVLVDGYDVRTLPLDALRRGIGYVPQDTFLFSVPIRENVTFGRPDATEDQIIHALAVSRLINDVEQFPDGIDTLIGERGVTLSGGQKQRTAIARAILRDPAILILDDALSSVDTHTAAEILASLRAMMKGRTSMIIAQRIATVKDADQIIVLHNGEIIERGTHRELVERGGRYADMYRRELLRAELEEE</sequence>
<dbReference type="SUPFAM" id="SSF90123">
    <property type="entry name" value="ABC transporter transmembrane region"/>
    <property type="match status" value="1"/>
</dbReference>
<feature type="transmembrane region" description="Helical" evidence="10">
    <location>
        <begin position="158"/>
        <end position="177"/>
    </location>
</feature>
<feature type="domain" description="ABC transmembrane type-1" evidence="12">
    <location>
        <begin position="19"/>
        <end position="302"/>
    </location>
</feature>
<dbReference type="CDD" id="cd18541">
    <property type="entry name" value="ABC_6TM_TmrB_like"/>
    <property type="match status" value="1"/>
</dbReference>
<dbReference type="Pfam" id="PF00005">
    <property type="entry name" value="ABC_tran"/>
    <property type="match status" value="1"/>
</dbReference>
<keyword evidence="7 10" id="KW-1133">Transmembrane helix</keyword>
<feature type="transmembrane region" description="Helical" evidence="10">
    <location>
        <begin position="56"/>
        <end position="73"/>
    </location>
</feature>
<dbReference type="Pfam" id="PF00664">
    <property type="entry name" value="ABC_membrane"/>
    <property type="match status" value="1"/>
</dbReference>
<evidence type="ECO:0000256" key="2">
    <source>
        <dbReference type="ARBA" id="ARBA00022448"/>
    </source>
</evidence>
<protein>
    <submittedName>
        <fullName evidence="13">Cyclic nucleotide-binding protein</fullName>
    </submittedName>
</protein>
<dbReference type="STRING" id="383372.Rcas_1251"/>
<evidence type="ECO:0000256" key="1">
    <source>
        <dbReference type="ARBA" id="ARBA00004651"/>
    </source>
</evidence>
<evidence type="ECO:0000256" key="9">
    <source>
        <dbReference type="SAM" id="MobiDB-lite"/>
    </source>
</evidence>
<dbReference type="InterPro" id="IPR011527">
    <property type="entry name" value="ABC1_TM_dom"/>
</dbReference>
<feature type="domain" description="ABC transporter" evidence="11">
    <location>
        <begin position="360"/>
        <end position="597"/>
    </location>
</feature>
<evidence type="ECO:0000259" key="12">
    <source>
        <dbReference type="PROSITE" id="PS50929"/>
    </source>
</evidence>
<dbReference type="eggNOG" id="COG1132">
    <property type="taxonomic scope" value="Bacteria"/>
</dbReference>
<evidence type="ECO:0000313" key="14">
    <source>
        <dbReference type="Proteomes" id="UP000000263"/>
    </source>
</evidence>
<evidence type="ECO:0000256" key="6">
    <source>
        <dbReference type="ARBA" id="ARBA00022840"/>
    </source>
</evidence>
<dbReference type="InterPro" id="IPR039421">
    <property type="entry name" value="Type_1_exporter"/>
</dbReference>
<dbReference type="GO" id="GO:0016887">
    <property type="term" value="F:ATP hydrolysis activity"/>
    <property type="evidence" value="ECO:0007669"/>
    <property type="project" value="InterPro"/>
</dbReference>
<dbReference type="EMBL" id="CP000804">
    <property type="protein sequence ID" value="ABU57348.1"/>
    <property type="molecule type" value="Genomic_DNA"/>
</dbReference>
<evidence type="ECO:0000256" key="7">
    <source>
        <dbReference type="ARBA" id="ARBA00022989"/>
    </source>
</evidence>
<dbReference type="PROSITE" id="PS50929">
    <property type="entry name" value="ABC_TM1F"/>
    <property type="match status" value="1"/>
</dbReference>
<evidence type="ECO:0000256" key="8">
    <source>
        <dbReference type="ARBA" id="ARBA00023136"/>
    </source>
</evidence>
<dbReference type="Proteomes" id="UP000000263">
    <property type="component" value="Chromosome"/>
</dbReference>
<proteinExistence type="predicted"/>
<evidence type="ECO:0000256" key="3">
    <source>
        <dbReference type="ARBA" id="ARBA00022475"/>
    </source>
</evidence>
<dbReference type="SUPFAM" id="SSF52540">
    <property type="entry name" value="P-loop containing nucleoside triphosphate hydrolases"/>
    <property type="match status" value="1"/>
</dbReference>
<keyword evidence="4 10" id="KW-0812">Transmembrane</keyword>
<keyword evidence="3" id="KW-1003">Cell membrane</keyword>